<feature type="coiled-coil region" evidence="1">
    <location>
        <begin position="66"/>
        <end position="171"/>
    </location>
</feature>
<proteinExistence type="predicted"/>
<keyword evidence="4" id="KW-1185">Reference proteome</keyword>
<evidence type="ECO:0000256" key="2">
    <source>
        <dbReference type="SAM" id="MobiDB-lite"/>
    </source>
</evidence>
<accession>A0ABS9XWP8</accession>
<comment type="caution">
    <text evidence="3">The sequence shown here is derived from an EMBL/GenBank/DDBJ whole genome shotgun (WGS) entry which is preliminary data.</text>
</comment>
<feature type="region of interest" description="Disordered" evidence="2">
    <location>
        <begin position="178"/>
        <end position="203"/>
    </location>
</feature>
<dbReference type="Proteomes" id="UP001165270">
    <property type="component" value="Unassembled WGS sequence"/>
</dbReference>
<protein>
    <submittedName>
        <fullName evidence="3">Uncharacterized protein</fullName>
    </submittedName>
</protein>
<organism evidence="3 4">
    <name type="scientific">Streptomyces spinosisporus</name>
    <dbReference type="NCBI Taxonomy" id="2927582"/>
    <lineage>
        <taxon>Bacteria</taxon>
        <taxon>Bacillati</taxon>
        <taxon>Actinomycetota</taxon>
        <taxon>Actinomycetes</taxon>
        <taxon>Kitasatosporales</taxon>
        <taxon>Streptomycetaceae</taxon>
        <taxon>Streptomyces</taxon>
    </lineage>
</organism>
<reference evidence="3" key="1">
    <citation type="submission" date="2022-03" db="EMBL/GenBank/DDBJ databases">
        <title>Streptomyces 7R015 and 7R016 isolated from Barleria lupulina in Thailand.</title>
        <authorList>
            <person name="Kanchanasin P."/>
            <person name="Phongsopitanun W."/>
            <person name="Tanasupawat S."/>
        </authorList>
    </citation>
    <scope>NUCLEOTIDE SEQUENCE</scope>
    <source>
        <strain evidence="3">7R016</strain>
    </source>
</reference>
<evidence type="ECO:0000256" key="1">
    <source>
        <dbReference type="SAM" id="Coils"/>
    </source>
</evidence>
<evidence type="ECO:0000313" key="4">
    <source>
        <dbReference type="Proteomes" id="UP001165270"/>
    </source>
</evidence>
<evidence type="ECO:0000313" key="3">
    <source>
        <dbReference type="EMBL" id="MCI3246504.1"/>
    </source>
</evidence>
<dbReference type="RefSeq" id="WP_242713836.1">
    <property type="nucleotide sequence ID" value="NZ_JALDAX010000038.1"/>
</dbReference>
<keyword evidence="1" id="KW-0175">Coiled coil</keyword>
<name>A0ABS9XWP8_9ACTN</name>
<gene>
    <name evidence="3" type="ORF">MQN93_43175</name>
</gene>
<sequence length="203" mass="22871">MTISELALAAKKVIEAAWLHGEPYDLASQAAFALESAQLLQSPHTADELDVLRRSVESNRVDGQRLIRAEQRRAELEAVISVHRNDDQARIERLQSRVDEVERKYAFDTAELRRENDALRKQVAELEALNRQMGRRGMKVYAQAVEAGQRVRELEAERRTVNEVLDDAAQTLRGRALIEDPHDGPLSHRYTVGRDLPQAGGAS</sequence>
<dbReference type="EMBL" id="JALDAX010000038">
    <property type="protein sequence ID" value="MCI3246504.1"/>
    <property type="molecule type" value="Genomic_DNA"/>
</dbReference>